<dbReference type="PANTHER" id="PTHR43222:SF2">
    <property type="entry name" value="NUDIX HYDROLASE 23, CHLOROPLASTIC"/>
    <property type="match status" value="1"/>
</dbReference>
<dbReference type="InterPro" id="IPR015797">
    <property type="entry name" value="NUDIX_hydrolase-like_dom_sf"/>
</dbReference>
<protein>
    <recommendedName>
        <fullName evidence="1">Nudix hydrolase domain-containing protein</fullName>
    </recommendedName>
</protein>
<dbReference type="InterPro" id="IPR000086">
    <property type="entry name" value="NUDIX_hydrolase_dom"/>
</dbReference>
<feature type="non-terminal residue" evidence="2">
    <location>
        <position position="1"/>
    </location>
</feature>
<proteinExistence type="predicted"/>
<dbReference type="PROSITE" id="PS51462">
    <property type="entry name" value="NUDIX"/>
    <property type="match status" value="1"/>
</dbReference>
<sequence length="121" mass="13362">APETIKFCARSARCARCARCATPMKTQRVGDKLRRACPACGFIHFTDPKVGVGVFVLHEGKILLVRRTMHPQIGKWSIPAGFVDAGEDPRETAVREALGGFRKITEGNYAIFRNPLEAFSD</sequence>
<dbReference type="Pfam" id="PF00293">
    <property type="entry name" value="NUDIX"/>
    <property type="match status" value="1"/>
</dbReference>
<dbReference type="Gene3D" id="3.90.79.10">
    <property type="entry name" value="Nucleoside Triphosphate Pyrophosphohydrolase"/>
    <property type="match status" value="1"/>
</dbReference>
<gene>
    <name evidence="2" type="ORF">MNBD_CHLOROFLEXI01-3532</name>
</gene>
<dbReference type="SUPFAM" id="SSF55811">
    <property type="entry name" value="Nudix"/>
    <property type="match status" value="1"/>
</dbReference>
<evidence type="ECO:0000313" key="2">
    <source>
        <dbReference type="EMBL" id="VAW36941.1"/>
    </source>
</evidence>
<name>A0A3B0V1R6_9ZZZZ</name>
<dbReference type="AlphaFoldDB" id="A0A3B0V1R6"/>
<organism evidence="2">
    <name type="scientific">hydrothermal vent metagenome</name>
    <dbReference type="NCBI Taxonomy" id="652676"/>
    <lineage>
        <taxon>unclassified sequences</taxon>
        <taxon>metagenomes</taxon>
        <taxon>ecological metagenomes</taxon>
    </lineage>
</organism>
<feature type="domain" description="Nudix hydrolase" evidence="1">
    <location>
        <begin position="47"/>
        <end position="121"/>
    </location>
</feature>
<dbReference type="CDD" id="cd02883">
    <property type="entry name" value="NUDIX_Hydrolase"/>
    <property type="match status" value="1"/>
</dbReference>
<reference evidence="2" key="1">
    <citation type="submission" date="2018-06" db="EMBL/GenBank/DDBJ databases">
        <authorList>
            <person name="Zhirakovskaya E."/>
        </authorList>
    </citation>
    <scope>NUCLEOTIDE SEQUENCE</scope>
</reference>
<dbReference type="EMBL" id="UOEU01000643">
    <property type="protein sequence ID" value="VAW36941.1"/>
    <property type="molecule type" value="Genomic_DNA"/>
</dbReference>
<evidence type="ECO:0000259" key="1">
    <source>
        <dbReference type="PROSITE" id="PS51462"/>
    </source>
</evidence>
<accession>A0A3B0V1R6</accession>
<dbReference type="PANTHER" id="PTHR43222">
    <property type="entry name" value="NUDIX HYDROLASE 23"/>
    <property type="match status" value="1"/>
</dbReference>